<dbReference type="Ensembl" id="ENSGAGT00000036243.1">
    <property type="protein sequence ID" value="ENSGAGP00000031964.1"/>
    <property type="gene ID" value="ENSGAGG00000022925.1"/>
</dbReference>
<keyword evidence="2" id="KW-1185">Reference proteome</keyword>
<evidence type="ECO:0000313" key="1">
    <source>
        <dbReference type="Ensembl" id="ENSGAGP00000031964.1"/>
    </source>
</evidence>
<name>A0A452IV14_9SAUR</name>
<proteinExistence type="predicted"/>
<evidence type="ECO:0000313" key="2">
    <source>
        <dbReference type="Proteomes" id="UP000291020"/>
    </source>
</evidence>
<reference evidence="2" key="1">
    <citation type="journal article" date="2017" name="PLoS ONE">
        <title>The Agassiz's desert tortoise genome provides a resource for the conservation of a threatened species.</title>
        <authorList>
            <person name="Tollis M."/>
            <person name="DeNardo D.F."/>
            <person name="Cornelius J.A."/>
            <person name="Dolby G.A."/>
            <person name="Edwards T."/>
            <person name="Henen B.T."/>
            <person name="Karl A.E."/>
            <person name="Murphy R.W."/>
            <person name="Kusumi K."/>
        </authorList>
    </citation>
    <scope>NUCLEOTIDE SEQUENCE [LARGE SCALE GENOMIC DNA]</scope>
</reference>
<organism evidence="1 2">
    <name type="scientific">Gopherus agassizii</name>
    <name type="common">Agassiz's desert tortoise</name>
    <dbReference type="NCBI Taxonomy" id="38772"/>
    <lineage>
        <taxon>Eukaryota</taxon>
        <taxon>Metazoa</taxon>
        <taxon>Chordata</taxon>
        <taxon>Craniata</taxon>
        <taxon>Vertebrata</taxon>
        <taxon>Euteleostomi</taxon>
        <taxon>Archelosauria</taxon>
        <taxon>Testudinata</taxon>
        <taxon>Testudines</taxon>
        <taxon>Cryptodira</taxon>
        <taxon>Durocryptodira</taxon>
        <taxon>Testudinoidea</taxon>
        <taxon>Testudinidae</taxon>
        <taxon>Gopherus</taxon>
    </lineage>
</organism>
<dbReference type="AlphaFoldDB" id="A0A452IV14"/>
<dbReference type="Proteomes" id="UP000291020">
    <property type="component" value="Unassembled WGS sequence"/>
</dbReference>
<accession>A0A452IV14</accession>
<protein>
    <submittedName>
        <fullName evidence="1">Uncharacterized protein</fullName>
    </submittedName>
</protein>
<reference evidence="1" key="3">
    <citation type="submission" date="2025-09" db="UniProtKB">
        <authorList>
            <consortium name="Ensembl"/>
        </authorList>
    </citation>
    <scope>IDENTIFICATION</scope>
</reference>
<reference evidence="1" key="2">
    <citation type="submission" date="2025-08" db="UniProtKB">
        <authorList>
            <consortium name="Ensembl"/>
        </authorList>
    </citation>
    <scope>IDENTIFICATION</scope>
</reference>
<sequence length="180" mass="20334">MRWSQGQSQHWHLFHKYLEAINFVLLFWQAFHSRDPIQGQVVGVLQVAVDLGRFPNSEVNCLCPLIQGDVEHGILLSFGELHLLLLQCFNQWLNLIKICLPSQQAHFLEVLREVQVGSSQEVQDVAEHFAISVNEAVALAIPLGWHLSTEHGAQHGVWKTSQGRQGSGVQFSSNVEGYRF</sequence>